<dbReference type="InterPro" id="IPR002068">
    <property type="entry name" value="A-crystallin/Hsp20_dom"/>
</dbReference>
<sequence length="123" mass="14665">MDTKNEQKPFESKEMEEWLDTFFLDPYISYLDETIFRIDLYDSETAFIVEALLPSIQKENIDIKISANELQIKVKLFDIQPPHGSQIKTRTVYFPMNISHLQTEATFEHDILEIKIWKHQNKE</sequence>
<dbReference type="AlphaFoldDB" id="A0AAE3LNG6"/>
<dbReference type="PROSITE" id="PS01031">
    <property type="entry name" value="SHSP"/>
    <property type="match status" value="1"/>
</dbReference>
<dbReference type="InterPro" id="IPR008978">
    <property type="entry name" value="HSP20-like_chaperone"/>
</dbReference>
<reference evidence="3" key="1">
    <citation type="submission" date="2022-10" db="EMBL/GenBank/DDBJ databases">
        <title>Description of Fervidibacillus gen. nov. in the family Fervidibacillaceae fam. nov. with two species, Fervidibacillus albus sp. nov., and Fervidibacillus halotolerans sp. nov., isolated from tidal flat sediments.</title>
        <authorList>
            <person name="Kwon K.K."/>
            <person name="Yang S.-H."/>
        </authorList>
    </citation>
    <scope>NUCLEOTIDE SEQUENCE</scope>
    <source>
        <strain evidence="3">JCM 19140</strain>
    </source>
</reference>
<comment type="similarity">
    <text evidence="1">Belongs to the small heat shock protein (HSP20) family.</text>
</comment>
<dbReference type="Gene3D" id="2.60.40.790">
    <property type="match status" value="1"/>
</dbReference>
<feature type="domain" description="SHSP" evidence="2">
    <location>
        <begin position="29"/>
        <end position="123"/>
    </location>
</feature>
<evidence type="ECO:0000313" key="3">
    <source>
        <dbReference type="EMBL" id="MCU9614680.1"/>
    </source>
</evidence>
<evidence type="ECO:0000256" key="1">
    <source>
        <dbReference type="PROSITE-ProRule" id="PRU00285"/>
    </source>
</evidence>
<comment type="caution">
    <text evidence="3">The sequence shown here is derived from an EMBL/GenBank/DDBJ whole genome shotgun (WGS) entry which is preliminary data.</text>
</comment>
<proteinExistence type="inferred from homology"/>
<dbReference type="SUPFAM" id="SSF49764">
    <property type="entry name" value="HSP20-like chaperones"/>
    <property type="match status" value="1"/>
</dbReference>
<name>A0AAE3LNG6_9BACI</name>
<gene>
    <name evidence="3" type="ORF">OEV98_14140</name>
</gene>
<protein>
    <submittedName>
        <fullName evidence="3">Hsp20/alpha crystallin family protein</fullName>
    </submittedName>
</protein>
<accession>A0AAE3LNG6</accession>
<organism evidence="3 4">
    <name type="scientific">Perspicuibacillus lycopersici</name>
    <dbReference type="NCBI Taxonomy" id="1325689"/>
    <lineage>
        <taxon>Bacteria</taxon>
        <taxon>Bacillati</taxon>
        <taxon>Bacillota</taxon>
        <taxon>Bacilli</taxon>
        <taxon>Bacillales</taxon>
        <taxon>Bacillaceae</taxon>
        <taxon>Perspicuibacillus</taxon>
    </lineage>
</organism>
<dbReference type="Pfam" id="PF17886">
    <property type="entry name" value="ArsA_HSP20"/>
    <property type="match status" value="1"/>
</dbReference>
<dbReference type="InterPro" id="IPR040612">
    <property type="entry name" value="ArsA_HSP20-like"/>
</dbReference>
<evidence type="ECO:0000313" key="4">
    <source>
        <dbReference type="Proteomes" id="UP001209318"/>
    </source>
</evidence>
<dbReference type="Proteomes" id="UP001209318">
    <property type="component" value="Unassembled WGS sequence"/>
</dbReference>
<keyword evidence="4" id="KW-1185">Reference proteome</keyword>
<evidence type="ECO:0000259" key="2">
    <source>
        <dbReference type="PROSITE" id="PS01031"/>
    </source>
</evidence>
<dbReference type="CDD" id="cd06464">
    <property type="entry name" value="ACD_sHsps-like"/>
    <property type="match status" value="1"/>
</dbReference>
<dbReference type="EMBL" id="JAOUSF010000005">
    <property type="protein sequence ID" value="MCU9614680.1"/>
    <property type="molecule type" value="Genomic_DNA"/>
</dbReference>
<dbReference type="RefSeq" id="WP_263074005.1">
    <property type="nucleotide sequence ID" value="NZ_JAOUSF010000005.1"/>
</dbReference>